<feature type="transmembrane region" description="Helical" evidence="6">
    <location>
        <begin position="161"/>
        <end position="186"/>
    </location>
</feature>
<comment type="subcellular location">
    <subcellularLocation>
        <location evidence="1">Membrane</location>
        <topology evidence="1">Multi-pass membrane protein</topology>
    </subcellularLocation>
</comment>
<feature type="transmembrane region" description="Helical" evidence="6">
    <location>
        <begin position="269"/>
        <end position="292"/>
    </location>
</feature>
<gene>
    <name evidence="7" type="ORF">K435DRAFT_826415</name>
</gene>
<evidence type="ECO:0000256" key="3">
    <source>
        <dbReference type="ARBA" id="ARBA00022692"/>
    </source>
</evidence>
<keyword evidence="2" id="KW-0813">Transport</keyword>
<name>A0A4S8MQ73_DENBC</name>
<evidence type="ECO:0000256" key="4">
    <source>
        <dbReference type="ARBA" id="ARBA00022989"/>
    </source>
</evidence>
<feature type="transmembrane region" description="Helical" evidence="6">
    <location>
        <begin position="32"/>
        <end position="49"/>
    </location>
</feature>
<feature type="transmembrane region" description="Helical" evidence="6">
    <location>
        <begin position="394"/>
        <end position="416"/>
    </location>
</feature>
<keyword evidence="8" id="KW-1185">Reference proteome</keyword>
<keyword evidence="5 6" id="KW-0472">Membrane</keyword>
<proteinExistence type="predicted"/>
<evidence type="ECO:0000256" key="1">
    <source>
        <dbReference type="ARBA" id="ARBA00004141"/>
    </source>
</evidence>
<dbReference type="GO" id="GO:0016020">
    <property type="term" value="C:membrane"/>
    <property type="evidence" value="ECO:0007669"/>
    <property type="project" value="UniProtKB-SubCell"/>
</dbReference>
<evidence type="ECO:0000256" key="6">
    <source>
        <dbReference type="SAM" id="Phobius"/>
    </source>
</evidence>
<feature type="transmembrane region" description="Helical" evidence="6">
    <location>
        <begin position="428"/>
        <end position="451"/>
    </location>
</feature>
<dbReference type="EMBL" id="ML179050">
    <property type="protein sequence ID" value="THV05187.1"/>
    <property type="molecule type" value="Genomic_DNA"/>
</dbReference>
<evidence type="ECO:0000256" key="2">
    <source>
        <dbReference type="ARBA" id="ARBA00022448"/>
    </source>
</evidence>
<dbReference type="InterPro" id="IPR036259">
    <property type="entry name" value="MFS_trans_sf"/>
</dbReference>
<feature type="transmembrane region" description="Helical" evidence="6">
    <location>
        <begin position="69"/>
        <end position="86"/>
    </location>
</feature>
<keyword evidence="4 6" id="KW-1133">Transmembrane helix</keyword>
<evidence type="ECO:0000256" key="5">
    <source>
        <dbReference type="ARBA" id="ARBA00023136"/>
    </source>
</evidence>
<evidence type="ECO:0000313" key="7">
    <source>
        <dbReference type="EMBL" id="THV05187.1"/>
    </source>
</evidence>
<dbReference type="InterPro" id="IPR011701">
    <property type="entry name" value="MFS"/>
</dbReference>
<accession>A0A4S8MQ73</accession>
<sequence>MSEKGTPTSSLASPAEIIALDPKAEAKLRRKLDFLVLPIVSISYTFLFLDRGNIGNAKAAGLEKAIGLHTFDFNIGTCLFYLIFILCEIPCALLVKRFGFWIIPVSVFSFGIVTMASAFIHNRAGFYATRIALGLTESFALPGINYLLTRYYRRSELTSRIGCFLLVAAGSSGAFGGLLAAGLLRLGKIGNRSSWQNIFLVEGIITAGFAIVSFPFFPADPMKTRMLTEEERQLAIARIYADQPEIKDPKESINRTLIKRGIFNPTTMACTWLFIVGNSSVQGLGIFLPSILQVNYPDASTIRIQILVVPIYITAGIIALFMTIGCIKTRRHFPFALFAGACTIAGYSIWIATDSTFAKARYAACFLNMTGGFTTGPVVLGWAASNASPDTVRAMVGAVVTGFGGFGSIAGVWAYVQTDAVTGYHKGNAFNLSMSASLIVVTLGLFAYQWYENKRREQGYRDYRLEKGGIDQLGSLHPSYRYVY</sequence>
<dbReference type="Gene3D" id="1.20.1250.20">
    <property type="entry name" value="MFS general substrate transporter like domains"/>
    <property type="match status" value="1"/>
</dbReference>
<feature type="transmembrane region" description="Helical" evidence="6">
    <location>
        <begin position="333"/>
        <end position="353"/>
    </location>
</feature>
<dbReference type="Proteomes" id="UP000297245">
    <property type="component" value="Unassembled WGS sequence"/>
</dbReference>
<feature type="transmembrane region" description="Helical" evidence="6">
    <location>
        <begin position="126"/>
        <end position="149"/>
    </location>
</feature>
<reference evidence="7 8" key="1">
    <citation type="journal article" date="2019" name="Nat. Ecol. Evol.">
        <title>Megaphylogeny resolves global patterns of mushroom evolution.</title>
        <authorList>
            <person name="Varga T."/>
            <person name="Krizsan K."/>
            <person name="Foldi C."/>
            <person name="Dima B."/>
            <person name="Sanchez-Garcia M."/>
            <person name="Sanchez-Ramirez S."/>
            <person name="Szollosi G.J."/>
            <person name="Szarkandi J.G."/>
            <person name="Papp V."/>
            <person name="Albert L."/>
            <person name="Andreopoulos W."/>
            <person name="Angelini C."/>
            <person name="Antonin V."/>
            <person name="Barry K.W."/>
            <person name="Bougher N.L."/>
            <person name="Buchanan P."/>
            <person name="Buyck B."/>
            <person name="Bense V."/>
            <person name="Catcheside P."/>
            <person name="Chovatia M."/>
            <person name="Cooper J."/>
            <person name="Damon W."/>
            <person name="Desjardin D."/>
            <person name="Finy P."/>
            <person name="Geml J."/>
            <person name="Haridas S."/>
            <person name="Hughes K."/>
            <person name="Justo A."/>
            <person name="Karasinski D."/>
            <person name="Kautmanova I."/>
            <person name="Kiss B."/>
            <person name="Kocsube S."/>
            <person name="Kotiranta H."/>
            <person name="LaButti K.M."/>
            <person name="Lechner B.E."/>
            <person name="Liimatainen K."/>
            <person name="Lipzen A."/>
            <person name="Lukacs Z."/>
            <person name="Mihaltcheva S."/>
            <person name="Morgado L.N."/>
            <person name="Niskanen T."/>
            <person name="Noordeloos M.E."/>
            <person name="Ohm R.A."/>
            <person name="Ortiz-Santana B."/>
            <person name="Ovrebo C."/>
            <person name="Racz N."/>
            <person name="Riley R."/>
            <person name="Savchenko A."/>
            <person name="Shiryaev A."/>
            <person name="Soop K."/>
            <person name="Spirin V."/>
            <person name="Szebenyi C."/>
            <person name="Tomsovsky M."/>
            <person name="Tulloss R.E."/>
            <person name="Uehling J."/>
            <person name="Grigoriev I.V."/>
            <person name="Vagvolgyi C."/>
            <person name="Papp T."/>
            <person name="Martin F.M."/>
            <person name="Miettinen O."/>
            <person name="Hibbett D.S."/>
            <person name="Nagy L.G."/>
        </authorList>
    </citation>
    <scope>NUCLEOTIDE SEQUENCE [LARGE SCALE GENOMIC DNA]</scope>
    <source>
        <strain evidence="7 8">CBS 962.96</strain>
    </source>
</reference>
<keyword evidence="3 6" id="KW-0812">Transmembrane</keyword>
<dbReference type="SUPFAM" id="SSF103473">
    <property type="entry name" value="MFS general substrate transporter"/>
    <property type="match status" value="1"/>
</dbReference>
<feature type="transmembrane region" description="Helical" evidence="6">
    <location>
        <begin position="304"/>
        <end position="326"/>
    </location>
</feature>
<feature type="transmembrane region" description="Helical" evidence="6">
    <location>
        <begin position="98"/>
        <end position="120"/>
    </location>
</feature>
<organism evidence="7 8">
    <name type="scientific">Dendrothele bispora (strain CBS 962.96)</name>
    <dbReference type="NCBI Taxonomy" id="1314807"/>
    <lineage>
        <taxon>Eukaryota</taxon>
        <taxon>Fungi</taxon>
        <taxon>Dikarya</taxon>
        <taxon>Basidiomycota</taxon>
        <taxon>Agaricomycotina</taxon>
        <taxon>Agaricomycetes</taxon>
        <taxon>Agaricomycetidae</taxon>
        <taxon>Agaricales</taxon>
        <taxon>Agaricales incertae sedis</taxon>
        <taxon>Dendrothele</taxon>
    </lineage>
</organism>
<dbReference type="Pfam" id="PF07690">
    <property type="entry name" value="MFS_1"/>
    <property type="match status" value="1"/>
</dbReference>
<dbReference type="PANTHER" id="PTHR43791">
    <property type="entry name" value="PERMEASE-RELATED"/>
    <property type="match status" value="1"/>
</dbReference>
<protein>
    <submittedName>
        <fullName evidence="7">MFS general substrate transporter</fullName>
    </submittedName>
</protein>
<dbReference type="AlphaFoldDB" id="A0A4S8MQ73"/>
<dbReference type="OrthoDB" id="2962993at2759"/>
<evidence type="ECO:0000313" key="8">
    <source>
        <dbReference type="Proteomes" id="UP000297245"/>
    </source>
</evidence>
<dbReference type="PANTHER" id="PTHR43791:SF48">
    <property type="entry name" value="TRANSPORTER, PUTATIVE (AFU_ORTHOLOGUE AFUA_4G01000)-RELATED"/>
    <property type="match status" value="1"/>
</dbReference>
<feature type="transmembrane region" description="Helical" evidence="6">
    <location>
        <begin position="198"/>
        <end position="217"/>
    </location>
</feature>
<feature type="transmembrane region" description="Helical" evidence="6">
    <location>
        <begin position="359"/>
        <end position="382"/>
    </location>
</feature>
<dbReference type="GO" id="GO:0022857">
    <property type="term" value="F:transmembrane transporter activity"/>
    <property type="evidence" value="ECO:0007669"/>
    <property type="project" value="InterPro"/>
</dbReference>